<comment type="similarity">
    <text evidence="1">Belongs to the PPR family. P subfamily.</text>
</comment>
<feature type="chain" id="PRO_5004806713" description="Pentacotripeptide-repeat region of PRORP domain-containing protein" evidence="4">
    <location>
        <begin position="30"/>
        <end position="173"/>
    </location>
</feature>
<dbReference type="PROSITE" id="PS51375">
    <property type="entry name" value="PPR"/>
    <property type="match status" value="3"/>
</dbReference>
<dbReference type="AlphaFoldDB" id="W1NN62"/>
<name>W1NN62_AMBTC</name>
<dbReference type="Pfam" id="PF12854">
    <property type="entry name" value="PPR_1"/>
    <property type="match status" value="1"/>
</dbReference>
<reference evidence="6" key="1">
    <citation type="journal article" date="2013" name="Science">
        <title>The Amborella genome and the evolution of flowering plants.</title>
        <authorList>
            <consortium name="Amborella Genome Project"/>
        </authorList>
    </citation>
    <scope>NUCLEOTIDE SEQUENCE [LARGE SCALE GENOMIC DNA]</scope>
</reference>
<sequence length="173" mass="19252">MGKRGLRLNIVMCITLIDALFKGGRIVEAASLVEETYHNGWESRGEMGLLEDMSKSGLKPNVITYTTLINRFCKINNASSASAVSREMRKRGCFSNIVTYNALIDGLSNAGRKEEAVALLDEMHQSGLYQDVVTNNTLVYGLCKAHKVKGAFVLCKEMRKRGCYPDLLRIIRS</sequence>
<feature type="signal peptide" evidence="4">
    <location>
        <begin position="1"/>
        <end position="29"/>
    </location>
</feature>
<dbReference type="Proteomes" id="UP000017836">
    <property type="component" value="Unassembled WGS sequence"/>
</dbReference>
<evidence type="ECO:0000256" key="2">
    <source>
        <dbReference type="ARBA" id="ARBA00022737"/>
    </source>
</evidence>
<feature type="repeat" description="PPR" evidence="3">
    <location>
        <begin position="61"/>
        <end position="95"/>
    </location>
</feature>
<evidence type="ECO:0000313" key="5">
    <source>
        <dbReference type="EMBL" id="ERM97018.1"/>
    </source>
</evidence>
<keyword evidence="4" id="KW-0732">Signal</keyword>
<evidence type="ECO:0000313" key="6">
    <source>
        <dbReference type="Proteomes" id="UP000017836"/>
    </source>
</evidence>
<accession>W1NN62</accession>
<dbReference type="PANTHER" id="PTHR47941">
    <property type="entry name" value="PENTATRICOPEPTIDE REPEAT-CONTAINING PROTEIN 3, MITOCHONDRIAL"/>
    <property type="match status" value="1"/>
</dbReference>
<evidence type="ECO:0008006" key="7">
    <source>
        <dbReference type="Google" id="ProtNLM"/>
    </source>
</evidence>
<protein>
    <recommendedName>
        <fullName evidence="7">Pentacotripeptide-repeat region of PRORP domain-containing protein</fullName>
    </recommendedName>
</protein>
<feature type="repeat" description="PPR" evidence="3">
    <location>
        <begin position="96"/>
        <end position="130"/>
    </location>
</feature>
<evidence type="ECO:0000256" key="1">
    <source>
        <dbReference type="ARBA" id="ARBA00007626"/>
    </source>
</evidence>
<dbReference type="eggNOG" id="KOG4197">
    <property type="taxonomic scope" value="Eukaryota"/>
</dbReference>
<evidence type="ECO:0000256" key="4">
    <source>
        <dbReference type="SAM" id="SignalP"/>
    </source>
</evidence>
<evidence type="ECO:0000256" key="3">
    <source>
        <dbReference type="PROSITE-ProRule" id="PRU00708"/>
    </source>
</evidence>
<gene>
    <name evidence="5" type="ORF">AMTR_s00122p00003330</name>
</gene>
<feature type="repeat" description="PPR" evidence="3">
    <location>
        <begin position="131"/>
        <end position="165"/>
    </location>
</feature>
<proteinExistence type="inferred from homology"/>
<dbReference type="Gene3D" id="1.25.40.10">
    <property type="entry name" value="Tetratricopeptide repeat domain"/>
    <property type="match status" value="2"/>
</dbReference>
<dbReference type="InterPro" id="IPR002885">
    <property type="entry name" value="PPR_rpt"/>
</dbReference>
<dbReference type="Pfam" id="PF01535">
    <property type="entry name" value="PPR"/>
    <property type="match status" value="1"/>
</dbReference>
<dbReference type="Pfam" id="PF13041">
    <property type="entry name" value="PPR_2"/>
    <property type="match status" value="1"/>
</dbReference>
<dbReference type="EMBL" id="KI396610">
    <property type="protein sequence ID" value="ERM97018.1"/>
    <property type="molecule type" value="Genomic_DNA"/>
</dbReference>
<dbReference type="InterPro" id="IPR011990">
    <property type="entry name" value="TPR-like_helical_dom_sf"/>
</dbReference>
<keyword evidence="6" id="KW-1185">Reference proteome</keyword>
<dbReference type="NCBIfam" id="TIGR00756">
    <property type="entry name" value="PPR"/>
    <property type="match status" value="3"/>
</dbReference>
<organism evidence="5 6">
    <name type="scientific">Amborella trichopoda</name>
    <dbReference type="NCBI Taxonomy" id="13333"/>
    <lineage>
        <taxon>Eukaryota</taxon>
        <taxon>Viridiplantae</taxon>
        <taxon>Streptophyta</taxon>
        <taxon>Embryophyta</taxon>
        <taxon>Tracheophyta</taxon>
        <taxon>Spermatophyta</taxon>
        <taxon>Magnoliopsida</taxon>
        <taxon>Amborellales</taxon>
        <taxon>Amborellaceae</taxon>
        <taxon>Amborella</taxon>
    </lineage>
</organism>
<keyword evidence="2" id="KW-0677">Repeat</keyword>
<dbReference type="OMA" id="LNIVMCI"/>
<dbReference type="HOGENOM" id="CLU_002706_49_7_1"/>
<dbReference type="Gramene" id="ERM97018">
    <property type="protein sequence ID" value="ERM97018"/>
    <property type="gene ID" value="AMTR_s00122p00003330"/>
</dbReference>